<gene>
    <name evidence="2" type="ORF">DdX_10579</name>
</gene>
<feature type="signal peptide" evidence="1">
    <location>
        <begin position="1"/>
        <end position="19"/>
    </location>
</feature>
<accession>A0AAD4R1X8</accession>
<reference evidence="2" key="1">
    <citation type="submission" date="2022-01" db="EMBL/GenBank/DDBJ databases">
        <title>Genome Sequence Resource for Two Populations of Ditylenchus destructor, the Migratory Endoparasitic Phytonematode.</title>
        <authorList>
            <person name="Zhang H."/>
            <person name="Lin R."/>
            <person name="Xie B."/>
        </authorList>
    </citation>
    <scope>NUCLEOTIDE SEQUENCE</scope>
    <source>
        <strain evidence="2">BazhouSP</strain>
    </source>
</reference>
<evidence type="ECO:0000313" key="2">
    <source>
        <dbReference type="EMBL" id="KAI1710522.1"/>
    </source>
</evidence>
<organism evidence="2 3">
    <name type="scientific">Ditylenchus destructor</name>
    <dbReference type="NCBI Taxonomy" id="166010"/>
    <lineage>
        <taxon>Eukaryota</taxon>
        <taxon>Metazoa</taxon>
        <taxon>Ecdysozoa</taxon>
        <taxon>Nematoda</taxon>
        <taxon>Chromadorea</taxon>
        <taxon>Rhabditida</taxon>
        <taxon>Tylenchina</taxon>
        <taxon>Tylenchomorpha</taxon>
        <taxon>Sphaerularioidea</taxon>
        <taxon>Anguinidae</taxon>
        <taxon>Anguininae</taxon>
        <taxon>Ditylenchus</taxon>
    </lineage>
</organism>
<evidence type="ECO:0000256" key="1">
    <source>
        <dbReference type="SAM" id="SignalP"/>
    </source>
</evidence>
<evidence type="ECO:0000313" key="3">
    <source>
        <dbReference type="Proteomes" id="UP001201812"/>
    </source>
</evidence>
<keyword evidence="3" id="KW-1185">Reference proteome</keyword>
<protein>
    <submittedName>
        <fullName evidence="2">Uncharacterized protein</fullName>
    </submittedName>
</protein>
<feature type="chain" id="PRO_5042154251" evidence="1">
    <location>
        <begin position="20"/>
        <end position="520"/>
    </location>
</feature>
<sequence length="520" mass="58232">MLIIALFISISTLCKTSNGESWARNISSLVLEKRTFTQSSSKAPKISVEALEVFTKHVFPIDNGSWKEVKYNDIDGNYEAIAKELDVKRIVIYIINAVYPILEDAANIGKGSTEFKEEVALLRSKVAEAAKKIAGHIENRRNADDELKLASLMSRYFDTKEDDARHRPLISEAYATEYLIRSKLGLPQAPFDDDLQTALYSSDLAPMFHYLFQHITSPSMPQGVWYGVSWSSQDRASLDQMCTQSALAKESLQGTVEVCEKFHKIITQTMQLLMDESGNLPRSIAALQAGSFALRLYEPLVGYVERLKAENSSDKFRIRRYGNKAESLRKNALELANCSTLQKLPIKVEGAIEPGIVLQPHVTLGQKMNGSENTKLNGLFTAIENLENKFKGANPENIASIADAFTVKDPKGNPKKVVVNLNKIKGIGVHIYDAIVSDLSENRHNVFHGPDRDKNSATVEIEGFVAAHLLWKIYWVVYMPIREKLHKALKAKTLDVVLKERNIAYSKGMPRLVEKILECS</sequence>
<keyword evidence="1" id="KW-0732">Signal</keyword>
<dbReference type="EMBL" id="JAKKPZ010000025">
    <property type="protein sequence ID" value="KAI1710522.1"/>
    <property type="molecule type" value="Genomic_DNA"/>
</dbReference>
<dbReference type="Proteomes" id="UP001201812">
    <property type="component" value="Unassembled WGS sequence"/>
</dbReference>
<proteinExistence type="predicted"/>
<name>A0AAD4R1X8_9BILA</name>
<dbReference type="AlphaFoldDB" id="A0AAD4R1X8"/>
<comment type="caution">
    <text evidence="2">The sequence shown here is derived from an EMBL/GenBank/DDBJ whole genome shotgun (WGS) entry which is preliminary data.</text>
</comment>